<dbReference type="InterPro" id="IPR001810">
    <property type="entry name" value="F-box_dom"/>
</dbReference>
<dbReference type="AlphaFoldDB" id="A0A166T7Q3"/>
<dbReference type="Pfam" id="PF12937">
    <property type="entry name" value="F-box-like"/>
    <property type="match status" value="1"/>
</dbReference>
<dbReference type="EMBL" id="KV417494">
    <property type="protein sequence ID" value="KZP30286.1"/>
    <property type="molecule type" value="Genomic_DNA"/>
</dbReference>
<protein>
    <recommendedName>
        <fullName evidence="1">F-box domain-containing protein</fullName>
    </recommendedName>
</protein>
<evidence type="ECO:0000313" key="2">
    <source>
        <dbReference type="EMBL" id="KZP30286.1"/>
    </source>
</evidence>
<accession>A0A166T7Q3</accession>
<feature type="domain" description="F-box" evidence="1">
    <location>
        <begin position="5"/>
        <end position="53"/>
    </location>
</feature>
<proteinExistence type="predicted"/>
<dbReference type="InterPro" id="IPR036047">
    <property type="entry name" value="F-box-like_dom_sf"/>
</dbReference>
<dbReference type="OrthoDB" id="2749150at2759"/>
<dbReference type="Proteomes" id="UP000076532">
    <property type="component" value="Unassembled WGS sequence"/>
</dbReference>
<dbReference type="InterPro" id="IPR032675">
    <property type="entry name" value="LRR_dom_sf"/>
</dbReference>
<evidence type="ECO:0000259" key="1">
    <source>
        <dbReference type="Pfam" id="PF12937"/>
    </source>
</evidence>
<dbReference type="Gene3D" id="1.20.1280.50">
    <property type="match status" value="1"/>
</dbReference>
<dbReference type="Gene3D" id="3.80.10.10">
    <property type="entry name" value="Ribonuclease Inhibitor"/>
    <property type="match status" value="1"/>
</dbReference>
<dbReference type="SUPFAM" id="SSF81383">
    <property type="entry name" value="F-box domain"/>
    <property type="match status" value="1"/>
</dbReference>
<organism evidence="2 3">
    <name type="scientific">Athelia psychrophila</name>
    <dbReference type="NCBI Taxonomy" id="1759441"/>
    <lineage>
        <taxon>Eukaryota</taxon>
        <taxon>Fungi</taxon>
        <taxon>Dikarya</taxon>
        <taxon>Basidiomycota</taxon>
        <taxon>Agaricomycotina</taxon>
        <taxon>Agaricomycetes</taxon>
        <taxon>Agaricomycetidae</taxon>
        <taxon>Atheliales</taxon>
        <taxon>Atheliaceae</taxon>
        <taxon>Athelia</taxon>
    </lineage>
</organism>
<reference evidence="2 3" key="1">
    <citation type="journal article" date="2016" name="Mol. Biol. Evol.">
        <title>Comparative Genomics of Early-Diverging Mushroom-Forming Fungi Provides Insights into the Origins of Lignocellulose Decay Capabilities.</title>
        <authorList>
            <person name="Nagy L.G."/>
            <person name="Riley R."/>
            <person name="Tritt A."/>
            <person name="Adam C."/>
            <person name="Daum C."/>
            <person name="Floudas D."/>
            <person name="Sun H."/>
            <person name="Yadav J.S."/>
            <person name="Pangilinan J."/>
            <person name="Larsson K.H."/>
            <person name="Matsuura K."/>
            <person name="Barry K."/>
            <person name="Labutti K."/>
            <person name="Kuo R."/>
            <person name="Ohm R.A."/>
            <person name="Bhattacharya S.S."/>
            <person name="Shirouzu T."/>
            <person name="Yoshinaga Y."/>
            <person name="Martin F.M."/>
            <person name="Grigoriev I.V."/>
            <person name="Hibbett D.S."/>
        </authorList>
    </citation>
    <scope>NUCLEOTIDE SEQUENCE [LARGE SCALE GENOMIC DNA]</scope>
    <source>
        <strain evidence="2 3">CBS 109695</strain>
    </source>
</reference>
<keyword evidence="3" id="KW-1185">Reference proteome</keyword>
<sequence length="427" mass="47696">MSPAASLPDELLVHVFKHAYDQAPLYGPPFAHIVSQVSHKWRQLATSTSSLWSIVVLNHSLKPEFLALILARNQSAPLELYIDLRPPKLSLSRIVIKERVYAHLPALLVLSARWGALSILTDRDDDTVTLLSAFMPLHTPLLIYFEVHVERHTRSEFPVAPAVRLFTRGAERLRVVDLDGLPLRAAWPPLGAVRTLALDLSCTSMTCTDFVCALEEMPRLQSLTINNYNFDLPPPPAAAGAPDARVRFHSATLQTLSVVSLRSDEDFIARFWSIVSFPALETLSLTCHNDEDIPVFAKYARFPALRALKLNHTQDTTHMGDLAAKLPLLERLSVHWCPPEAILHELLPANPPSRPGIRGMGEASWPRLHTLSLSNFDGGVMTLLDAIVDYKKTTPWPLRKLRVAAVDLDQLRGREFEVRGVTVEMIN</sequence>
<gene>
    <name evidence="2" type="ORF">FIBSPDRAFT_850582</name>
</gene>
<name>A0A166T7Q3_9AGAM</name>
<dbReference type="SUPFAM" id="SSF52047">
    <property type="entry name" value="RNI-like"/>
    <property type="match status" value="1"/>
</dbReference>
<evidence type="ECO:0000313" key="3">
    <source>
        <dbReference type="Proteomes" id="UP000076532"/>
    </source>
</evidence>